<dbReference type="PANTHER" id="PTHR24220:SF659">
    <property type="entry name" value="TRANSPORTER, PUTATIVE-RELATED"/>
    <property type="match status" value="1"/>
</dbReference>
<feature type="domain" description="ABC transporter" evidence="4">
    <location>
        <begin position="5"/>
        <end position="227"/>
    </location>
</feature>
<keyword evidence="5" id="KW-0449">Lipoprotein</keyword>
<evidence type="ECO:0000313" key="5">
    <source>
        <dbReference type="EMBL" id="QDT07665.1"/>
    </source>
</evidence>
<dbReference type="Gene3D" id="3.40.50.300">
    <property type="entry name" value="P-loop containing nucleotide triphosphate hydrolases"/>
    <property type="match status" value="1"/>
</dbReference>
<dbReference type="GO" id="GO:0022857">
    <property type="term" value="F:transmembrane transporter activity"/>
    <property type="evidence" value="ECO:0007669"/>
    <property type="project" value="TreeGrafter"/>
</dbReference>
<dbReference type="GO" id="GO:0005886">
    <property type="term" value="C:plasma membrane"/>
    <property type="evidence" value="ECO:0007669"/>
    <property type="project" value="TreeGrafter"/>
</dbReference>
<organism evidence="5 6">
    <name type="scientific">Rubripirellula lacrimiformis</name>
    <dbReference type="NCBI Taxonomy" id="1930273"/>
    <lineage>
        <taxon>Bacteria</taxon>
        <taxon>Pseudomonadati</taxon>
        <taxon>Planctomycetota</taxon>
        <taxon>Planctomycetia</taxon>
        <taxon>Pirellulales</taxon>
        <taxon>Pirellulaceae</taxon>
        <taxon>Rubripirellula</taxon>
    </lineage>
</organism>
<dbReference type="EC" id="3.6.3.-" evidence="5"/>
<dbReference type="GO" id="GO:0016887">
    <property type="term" value="F:ATP hydrolysis activity"/>
    <property type="evidence" value="ECO:0007669"/>
    <property type="project" value="InterPro"/>
</dbReference>
<dbReference type="KEGG" id="rlc:K227x_60930"/>
<dbReference type="Pfam" id="PF00005">
    <property type="entry name" value="ABC_tran"/>
    <property type="match status" value="1"/>
</dbReference>
<keyword evidence="3 5" id="KW-0067">ATP-binding</keyword>
<dbReference type="AlphaFoldDB" id="A0A517NKJ7"/>
<evidence type="ECO:0000256" key="2">
    <source>
        <dbReference type="ARBA" id="ARBA00022741"/>
    </source>
</evidence>
<dbReference type="InterPro" id="IPR003439">
    <property type="entry name" value="ABC_transporter-like_ATP-bd"/>
</dbReference>
<keyword evidence="2" id="KW-0547">Nucleotide-binding</keyword>
<evidence type="ECO:0000256" key="1">
    <source>
        <dbReference type="ARBA" id="ARBA00022448"/>
    </source>
</evidence>
<dbReference type="PROSITE" id="PS00211">
    <property type="entry name" value="ABC_TRANSPORTER_1"/>
    <property type="match status" value="1"/>
</dbReference>
<dbReference type="CDD" id="cd03255">
    <property type="entry name" value="ABC_MJ0796_LolCDE_FtsE"/>
    <property type="match status" value="1"/>
</dbReference>
<dbReference type="SMART" id="SM00382">
    <property type="entry name" value="AAA"/>
    <property type="match status" value="1"/>
</dbReference>
<dbReference type="GO" id="GO:0005524">
    <property type="term" value="F:ATP binding"/>
    <property type="evidence" value="ECO:0007669"/>
    <property type="project" value="UniProtKB-KW"/>
</dbReference>
<dbReference type="PROSITE" id="PS50893">
    <property type="entry name" value="ABC_TRANSPORTER_2"/>
    <property type="match status" value="1"/>
</dbReference>
<dbReference type="RefSeq" id="WP_145175939.1">
    <property type="nucleotide sequence ID" value="NZ_CP036525.1"/>
</dbReference>
<evidence type="ECO:0000256" key="3">
    <source>
        <dbReference type="ARBA" id="ARBA00022840"/>
    </source>
</evidence>
<dbReference type="InterPro" id="IPR027417">
    <property type="entry name" value="P-loop_NTPase"/>
</dbReference>
<proteinExistence type="predicted"/>
<name>A0A517NKJ7_9BACT</name>
<dbReference type="InterPro" id="IPR015854">
    <property type="entry name" value="ABC_transpr_LolD-like"/>
</dbReference>
<dbReference type="OrthoDB" id="273392at2"/>
<dbReference type="InterPro" id="IPR017871">
    <property type="entry name" value="ABC_transporter-like_CS"/>
</dbReference>
<dbReference type="EMBL" id="CP036525">
    <property type="protein sequence ID" value="QDT07665.1"/>
    <property type="molecule type" value="Genomic_DNA"/>
</dbReference>
<dbReference type="PANTHER" id="PTHR24220">
    <property type="entry name" value="IMPORT ATP-BINDING PROTEIN"/>
    <property type="match status" value="1"/>
</dbReference>
<sequence length="227" mass="24628">MTNLLEVNDVIKTFAQPGGGRLTVLDIPQFRIEEGEQVALVGTSGGGKTTLLHLIAGLLTPDSGSLTLDGTELTRLSEQGRDRFRASKIGYVFQTFNLLPAFSAIENVRLGMTFGSGRQDTERAKDLLGRVGLADRANYRPSQLSVGQQQRVAIARALAGKPRLLLADEPTANVDPVSAESVLELIRSSCRDEDIAMLIVTHDMDIAAKFDRIERLEDINRALAPTA</sequence>
<gene>
    <name evidence="5" type="primary">lolD_4</name>
    <name evidence="5" type="ORF">K227x_60930</name>
</gene>
<keyword evidence="1" id="KW-0813">Transport</keyword>
<evidence type="ECO:0000259" key="4">
    <source>
        <dbReference type="PROSITE" id="PS50893"/>
    </source>
</evidence>
<dbReference type="InterPro" id="IPR003593">
    <property type="entry name" value="AAA+_ATPase"/>
</dbReference>
<protein>
    <submittedName>
        <fullName evidence="5">Lipoprotein-releasing system ATP-binding protein LolD</fullName>
        <ecNumber evidence="5">3.6.3.-</ecNumber>
    </submittedName>
</protein>
<dbReference type="InterPro" id="IPR017911">
    <property type="entry name" value="MacB-like_ATP-bd"/>
</dbReference>
<dbReference type="Proteomes" id="UP000318538">
    <property type="component" value="Chromosome"/>
</dbReference>
<accession>A0A517NKJ7</accession>
<reference evidence="5 6" key="1">
    <citation type="submission" date="2019-02" db="EMBL/GenBank/DDBJ databases">
        <title>Deep-cultivation of Planctomycetes and their phenomic and genomic characterization uncovers novel biology.</title>
        <authorList>
            <person name="Wiegand S."/>
            <person name="Jogler M."/>
            <person name="Boedeker C."/>
            <person name="Pinto D."/>
            <person name="Vollmers J."/>
            <person name="Rivas-Marin E."/>
            <person name="Kohn T."/>
            <person name="Peeters S.H."/>
            <person name="Heuer A."/>
            <person name="Rast P."/>
            <person name="Oberbeckmann S."/>
            <person name="Bunk B."/>
            <person name="Jeske O."/>
            <person name="Meyerdierks A."/>
            <person name="Storesund J.E."/>
            <person name="Kallscheuer N."/>
            <person name="Luecker S."/>
            <person name="Lage O.M."/>
            <person name="Pohl T."/>
            <person name="Merkel B.J."/>
            <person name="Hornburger P."/>
            <person name="Mueller R.-W."/>
            <person name="Bruemmer F."/>
            <person name="Labrenz M."/>
            <person name="Spormann A.M."/>
            <person name="Op den Camp H."/>
            <person name="Overmann J."/>
            <person name="Amann R."/>
            <person name="Jetten M.S.M."/>
            <person name="Mascher T."/>
            <person name="Medema M.H."/>
            <person name="Devos D.P."/>
            <person name="Kaster A.-K."/>
            <person name="Ovreas L."/>
            <person name="Rohde M."/>
            <person name="Galperin M.Y."/>
            <person name="Jogler C."/>
        </authorList>
    </citation>
    <scope>NUCLEOTIDE SEQUENCE [LARGE SCALE GENOMIC DNA]</scope>
    <source>
        <strain evidence="5 6">K22_7</strain>
    </source>
</reference>
<keyword evidence="5" id="KW-0378">Hydrolase</keyword>
<dbReference type="SUPFAM" id="SSF52540">
    <property type="entry name" value="P-loop containing nucleoside triphosphate hydrolases"/>
    <property type="match status" value="1"/>
</dbReference>
<keyword evidence="6" id="KW-1185">Reference proteome</keyword>
<evidence type="ECO:0000313" key="6">
    <source>
        <dbReference type="Proteomes" id="UP000318538"/>
    </source>
</evidence>